<evidence type="ECO:0000313" key="1">
    <source>
        <dbReference type="EMBL" id="JAH10892.1"/>
    </source>
</evidence>
<dbReference type="AlphaFoldDB" id="A0A0E9Q305"/>
<sequence>MYRSSSEVILNMTIDITHTDLYYTTIHRRRSPIDGSKNSGKWRYLYCQWEPRVTGCLVIYDGQEGTSFTRIQLAI</sequence>
<protein>
    <submittedName>
        <fullName evidence="1">Uncharacterized protein</fullName>
    </submittedName>
</protein>
<organism evidence="1">
    <name type="scientific">Anguilla anguilla</name>
    <name type="common">European freshwater eel</name>
    <name type="synonym">Muraena anguilla</name>
    <dbReference type="NCBI Taxonomy" id="7936"/>
    <lineage>
        <taxon>Eukaryota</taxon>
        <taxon>Metazoa</taxon>
        <taxon>Chordata</taxon>
        <taxon>Craniata</taxon>
        <taxon>Vertebrata</taxon>
        <taxon>Euteleostomi</taxon>
        <taxon>Actinopterygii</taxon>
        <taxon>Neopterygii</taxon>
        <taxon>Teleostei</taxon>
        <taxon>Anguilliformes</taxon>
        <taxon>Anguillidae</taxon>
        <taxon>Anguilla</taxon>
    </lineage>
</organism>
<proteinExistence type="predicted"/>
<reference evidence="1" key="2">
    <citation type="journal article" date="2015" name="Fish Shellfish Immunol.">
        <title>Early steps in the European eel (Anguilla anguilla)-Vibrio vulnificus interaction in the gills: Role of the RtxA13 toxin.</title>
        <authorList>
            <person name="Callol A."/>
            <person name="Pajuelo D."/>
            <person name="Ebbesson L."/>
            <person name="Teles M."/>
            <person name="MacKenzie S."/>
            <person name="Amaro C."/>
        </authorList>
    </citation>
    <scope>NUCLEOTIDE SEQUENCE</scope>
</reference>
<accession>A0A0E9Q305</accession>
<name>A0A0E9Q305_ANGAN</name>
<reference evidence="1" key="1">
    <citation type="submission" date="2014-11" db="EMBL/GenBank/DDBJ databases">
        <authorList>
            <person name="Amaro Gonzalez C."/>
        </authorList>
    </citation>
    <scope>NUCLEOTIDE SEQUENCE</scope>
</reference>
<dbReference type="EMBL" id="GBXM01097685">
    <property type="protein sequence ID" value="JAH10892.1"/>
    <property type="molecule type" value="Transcribed_RNA"/>
</dbReference>